<accession>A0A167HQZ9</accession>
<dbReference type="InterPro" id="IPR036047">
    <property type="entry name" value="F-box-like_dom_sf"/>
</dbReference>
<feature type="domain" description="F-box" evidence="2">
    <location>
        <begin position="111"/>
        <end position="157"/>
    </location>
</feature>
<keyword evidence="4" id="KW-1185">Reference proteome</keyword>
<dbReference type="InterPro" id="IPR001810">
    <property type="entry name" value="F-box_dom"/>
</dbReference>
<feature type="region of interest" description="Disordered" evidence="1">
    <location>
        <begin position="65"/>
        <end position="97"/>
    </location>
</feature>
<proteinExistence type="predicted"/>
<dbReference type="Proteomes" id="UP000076863">
    <property type="component" value="Unassembled WGS sequence"/>
</dbReference>
<comment type="caution">
    <text evidence="3">The sequence shown here is derived from an EMBL/GenBank/DDBJ whole genome shotgun (WGS) entry which is preliminary data.</text>
</comment>
<feature type="compositionally biased region" description="Low complexity" evidence="1">
    <location>
        <begin position="69"/>
        <end position="79"/>
    </location>
</feature>
<name>A0A167HQZ9_9HYPO</name>
<evidence type="ECO:0000313" key="3">
    <source>
        <dbReference type="EMBL" id="OAA48207.1"/>
    </source>
</evidence>
<protein>
    <submittedName>
        <fullName evidence="3">F-box domain, cyclin-like protein</fullName>
    </submittedName>
</protein>
<dbReference type="PROSITE" id="PS50181">
    <property type="entry name" value="FBOX"/>
    <property type="match status" value="1"/>
</dbReference>
<dbReference type="SUPFAM" id="SSF81383">
    <property type="entry name" value="F-box domain"/>
    <property type="match status" value="1"/>
</dbReference>
<evidence type="ECO:0000313" key="4">
    <source>
        <dbReference type="Proteomes" id="UP000076863"/>
    </source>
</evidence>
<dbReference type="EMBL" id="AZHA01000005">
    <property type="protein sequence ID" value="OAA48207.1"/>
    <property type="molecule type" value="Genomic_DNA"/>
</dbReference>
<evidence type="ECO:0000256" key="1">
    <source>
        <dbReference type="SAM" id="MobiDB-lite"/>
    </source>
</evidence>
<reference evidence="3 4" key="1">
    <citation type="journal article" date="2016" name="Genome Biol. Evol.">
        <title>Divergent and convergent evolution of fungal pathogenicity.</title>
        <authorList>
            <person name="Shang Y."/>
            <person name="Xiao G."/>
            <person name="Zheng P."/>
            <person name="Cen K."/>
            <person name="Zhan S."/>
            <person name="Wang C."/>
        </authorList>
    </citation>
    <scope>NUCLEOTIDE SEQUENCE [LARGE SCALE GENOMIC DNA]</scope>
    <source>
        <strain evidence="3 4">RCEF 3172</strain>
    </source>
</reference>
<sequence length="427" mass="47499">MLSFFHSDGVEQADGGGRVSLSEYKKHDNREHERVCSVCREARAASAAYTCAHCDFGCEDKIAESNDGSSSSSSSSSSSAEQNEENNDGHKLPPIQLESSANGTQKRAVLEASVSSLPDEILLETLENVDFEDLVAFAQAWPRVRQLLRDYDLIRSRELQCFTTKHGYKQASLGVGIALTPAGLIPRIDSEFDLISWAAYEKLRVRVSLHGIPYQYWLPLPISRRHWLRVRDKAGVTPRLLARHVAKPSRGGGPQVSAVAALFCFMNDIVVRLSLALERQQGPSGRRPRRRPSSLSDEDEDDEGRWCEKKSTLRHASEKAIESYFHLFHLLVCLATGPGGKDIVAEASTMIRSFLRGRCSKRDVPNLGHPLTAMHISDIPVTDELREAIITEAITRNVVWLLDGRGVVDGNNVDMKKTKRNENNQVV</sequence>
<feature type="region of interest" description="Disordered" evidence="1">
    <location>
        <begin position="281"/>
        <end position="303"/>
    </location>
</feature>
<dbReference type="OrthoDB" id="109543at2759"/>
<dbReference type="CDD" id="cd09917">
    <property type="entry name" value="F-box_SF"/>
    <property type="match status" value="1"/>
</dbReference>
<dbReference type="AlphaFoldDB" id="A0A167HQZ9"/>
<evidence type="ECO:0000259" key="2">
    <source>
        <dbReference type="PROSITE" id="PS50181"/>
    </source>
</evidence>
<organism evidence="3 4">
    <name type="scientific">Beauveria brongniartii RCEF 3172</name>
    <dbReference type="NCBI Taxonomy" id="1081107"/>
    <lineage>
        <taxon>Eukaryota</taxon>
        <taxon>Fungi</taxon>
        <taxon>Dikarya</taxon>
        <taxon>Ascomycota</taxon>
        <taxon>Pezizomycotina</taxon>
        <taxon>Sordariomycetes</taxon>
        <taxon>Hypocreomycetidae</taxon>
        <taxon>Hypocreales</taxon>
        <taxon>Cordycipitaceae</taxon>
        <taxon>Beauveria</taxon>
        <taxon>Beauveria brongniartii</taxon>
    </lineage>
</organism>
<gene>
    <name evidence="3" type="ORF">BBO_02476</name>
</gene>